<sequence>MKALVTVEGRTAAVQEIPKPTPAEGEILVRVHYAAQNPTDWKTVPHRPAGRIVGCDFAGTVADPNGSSWREGQRVAGFVYGTMAEPLRGAYAEYLVAGSSFVWAVPDSVSFQDASTIALPFATAMQAMFQRLGLPEPSKPATSAFPVLINGGASSVGLYAVQLAKLAGLHVIATGSKQNHDLLTSLGADVVVDYKDAAWPEKVRELSHDKLQHAFDCISEKETTAAVSRALSSTKGGHIVCILPRKTSELPEGLTKVKVESTIVYTVFGDALNLGEDAFENWGGPTPQDRKLWEKYLSILPEYVKSGKIKPNPTKEIGGLEAILKGFELQQQGKVRAEKLIYKIA</sequence>
<dbReference type="STRING" id="37992.A0A4Z0YJJ8"/>
<dbReference type="PANTHER" id="PTHR45348">
    <property type="entry name" value="HYPOTHETICAL OXIDOREDUCTASE (EUROFUNG)"/>
    <property type="match status" value="1"/>
</dbReference>
<dbReference type="AlphaFoldDB" id="A0A4Z0YJJ8"/>
<dbReference type="Pfam" id="PF08240">
    <property type="entry name" value="ADH_N"/>
    <property type="match status" value="1"/>
</dbReference>
<accession>A0A4Z0YJJ8</accession>
<dbReference type="EMBL" id="SKBN01000321">
    <property type="protein sequence ID" value="TGJ79050.1"/>
    <property type="molecule type" value="Genomic_DNA"/>
</dbReference>
<dbReference type="InterPro" id="IPR013149">
    <property type="entry name" value="ADH-like_C"/>
</dbReference>
<comment type="caution">
    <text evidence="4">The sequence shown here is derived from an EMBL/GenBank/DDBJ whole genome shotgun (WGS) entry which is preliminary data.</text>
</comment>
<gene>
    <name evidence="4" type="ORF">E0Z10_g9709</name>
</gene>
<evidence type="ECO:0000313" key="5">
    <source>
        <dbReference type="Proteomes" id="UP000297716"/>
    </source>
</evidence>
<dbReference type="Gene3D" id="3.90.180.10">
    <property type="entry name" value="Medium-chain alcohol dehydrogenases, catalytic domain"/>
    <property type="match status" value="1"/>
</dbReference>
<protein>
    <recommendedName>
        <fullName evidence="3">Enoyl reductase (ER) domain-containing protein</fullName>
    </recommendedName>
</protein>
<dbReference type="OrthoDB" id="9992527at2759"/>
<dbReference type="InterPro" id="IPR013154">
    <property type="entry name" value="ADH-like_N"/>
</dbReference>
<evidence type="ECO:0000256" key="2">
    <source>
        <dbReference type="ARBA" id="ARBA00023002"/>
    </source>
</evidence>
<organism evidence="4 5">
    <name type="scientific">Xylaria hypoxylon</name>
    <dbReference type="NCBI Taxonomy" id="37992"/>
    <lineage>
        <taxon>Eukaryota</taxon>
        <taxon>Fungi</taxon>
        <taxon>Dikarya</taxon>
        <taxon>Ascomycota</taxon>
        <taxon>Pezizomycotina</taxon>
        <taxon>Sordariomycetes</taxon>
        <taxon>Xylariomycetidae</taxon>
        <taxon>Xylariales</taxon>
        <taxon>Xylariaceae</taxon>
        <taxon>Xylaria</taxon>
    </lineage>
</organism>
<reference evidence="4 5" key="1">
    <citation type="submission" date="2019-03" db="EMBL/GenBank/DDBJ databases">
        <title>Draft genome sequence of Xylaria hypoxylon DSM 108379, a ubiquitous saprotrophic-parasitic fungi on hardwood.</title>
        <authorList>
            <person name="Buettner E."/>
            <person name="Leonhardt S."/>
            <person name="Gebauer A.M."/>
            <person name="Liers C."/>
            <person name="Hofrichter M."/>
            <person name="Kellner H."/>
        </authorList>
    </citation>
    <scope>NUCLEOTIDE SEQUENCE [LARGE SCALE GENOMIC DNA]</scope>
    <source>
        <strain evidence="4 5">DSM 108379</strain>
    </source>
</reference>
<dbReference type="SUPFAM" id="SSF51735">
    <property type="entry name" value="NAD(P)-binding Rossmann-fold domains"/>
    <property type="match status" value="1"/>
</dbReference>
<keyword evidence="5" id="KW-1185">Reference proteome</keyword>
<dbReference type="InterPro" id="IPR047122">
    <property type="entry name" value="Trans-enoyl_RdTase-like"/>
</dbReference>
<feature type="domain" description="Enoyl reductase (ER)" evidence="3">
    <location>
        <begin position="9"/>
        <end position="342"/>
    </location>
</feature>
<name>A0A4Z0YJJ8_9PEZI</name>
<dbReference type="SUPFAM" id="SSF50129">
    <property type="entry name" value="GroES-like"/>
    <property type="match status" value="1"/>
</dbReference>
<dbReference type="Gene3D" id="3.40.50.720">
    <property type="entry name" value="NAD(P)-binding Rossmann-like Domain"/>
    <property type="match status" value="1"/>
</dbReference>
<comment type="similarity">
    <text evidence="1">Belongs to the zinc-containing alcohol dehydrogenase family.</text>
</comment>
<evidence type="ECO:0000256" key="1">
    <source>
        <dbReference type="ARBA" id="ARBA00008072"/>
    </source>
</evidence>
<dbReference type="InterPro" id="IPR036291">
    <property type="entry name" value="NAD(P)-bd_dom_sf"/>
</dbReference>
<evidence type="ECO:0000259" key="3">
    <source>
        <dbReference type="SMART" id="SM00829"/>
    </source>
</evidence>
<dbReference type="PANTHER" id="PTHR45348:SF2">
    <property type="entry name" value="ZINC-TYPE ALCOHOL DEHYDROGENASE-LIKE PROTEIN C2E1P3.01"/>
    <property type="match status" value="1"/>
</dbReference>
<dbReference type="GO" id="GO:0016651">
    <property type="term" value="F:oxidoreductase activity, acting on NAD(P)H"/>
    <property type="evidence" value="ECO:0007669"/>
    <property type="project" value="InterPro"/>
</dbReference>
<dbReference type="Proteomes" id="UP000297716">
    <property type="component" value="Unassembled WGS sequence"/>
</dbReference>
<keyword evidence="2" id="KW-0560">Oxidoreductase</keyword>
<proteinExistence type="inferred from homology"/>
<dbReference type="Pfam" id="PF00107">
    <property type="entry name" value="ADH_zinc_N"/>
    <property type="match status" value="1"/>
</dbReference>
<dbReference type="InterPro" id="IPR011032">
    <property type="entry name" value="GroES-like_sf"/>
</dbReference>
<dbReference type="InterPro" id="IPR020843">
    <property type="entry name" value="ER"/>
</dbReference>
<dbReference type="CDD" id="cd08249">
    <property type="entry name" value="enoyl_reductase_like"/>
    <property type="match status" value="1"/>
</dbReference>
<evidence type="ECO:0000313" key="4">
    <source>
        <dbReference type="EMBL" id="TGJ79050.1"/>
    </source>
</evidence>
<dbReference type="SMART" id="SM00829">
    <property type="entry name" value="PKS_ER"/>
    <property type="match status" value="1"/>
</dbReference>